<evidence type="ECO:0000259" key="13">
    <source>
        <dbReference type="PROSITE" id="PS50110"/>
    </source>
</evidence>
<dbReference type="SUPFAM" id="SSF47384">
    <property type="entry name" value="Homodimeric domain of signal transducing histidine kinase"/>
    <property type="match status" value="1"/>
</dbReference>
<reference evidence="15 16" key="1">
    <citation type="journal article" date="2015" name="Genome Announc.">
        <title>Genome Sequence of Mushroom Soft-Rot Pathogen Janthinobacterium agaricidamnosum.</title>
        <authorList>
            <person name="Graupner K."/>
            <person name="Lackner G."/>
            <person name="Hertweck C."/>
        </authorList>
    </citation>
    <scope>NUCLEOTIDE SEQUENCE [LARGE SCALE GENOMIC DNA]</scope>
    <source>
        <strain evidence="16">NBRC 102515 / DSM 9628</strain>
    </source>
</reference>
<evidence type="ECO:0000256" key="7">
    <source>
        <dbReference type="ARBA" id="ARBA00023012"/>
    </source>
</evidence>
<dbReference type="InterPro" id="IPR029016">
    <property type="entry name" value="GAF-like_dom_sf"/>
</dbReference>
<dbReference type="Gene3D" id="3.30.565.10">
    <property type="entry name" value="Histidine kinase-like ATPase, C-terminal domain"/>
    <property type="match status" value="1"/>
</dbReference>
<dbReference type="Gene3D" id="1.10.287.130">
    <property type="match status" value="1"/>
</dbReference>
<dbReference type="Pfam" id="PF00512">
    <property type="entry name" value="HisKA"/>
    <property type="match status" value="1"/>
</dbReference>
<evidence type="ECO:0000313" key="15">
    <source>
        <dbReference type="EMBL" id="CDG83550.1"/>
    </source>
</evidence>
<dbReference type="Pfam" id="PF02518">
    <property type="entry name" value="HATPase_c"/>
    <property type="match status" value="1"/>
</dbReference>
<protein>
    <recommendedName>
        <fullName evidence="10">Virulence sensor protein BvgS</fullName>
        <ecNumber evidence="2">2.7.13.3</ecNumber>
    </recommendedName>
</protein>
<dbReference type="eggNOG" id="COG2205">
    <property type="taxonomic scope" value="Bacteria"/>
</dbReference>
<accession>W0V7I9</accession>
<keyword evidence="7" id="KW-0902">Two-component regulatory system</keyword>
<dbReference type="EC" id="2.7.13.3" evidence="2"/>
<dbReference type="CDD" id="cd17580">
    <property type="entry name" value="REC_2_DhkD-like"/>
    <property type="match status" value="1"/>
</dbReference>
<dbReference type="PROSITE" id="PS50109">
    <property type="entry name" value="HIS_KIN"/>
    <property type="match status" value="1"/>
</dbReference>
<dbReference type="eggNOG" id="COG0784">
    <property type="taxonomic scope" value="Bacteria"/>
</dbReference>
<dbReference type="SUPFAM" id="SSF55874">
    <property type="entry name" value="ATPase domain of HSP90 chaperone/DNA topoisomerase II/histidine kinase"/>
    <property type="match status" value="1"/>
</dbReference>
<dbReference type="CDD" id="cd16922">
    <property type="entry name" value="HATPase_EvgS-ArcB-TorS-like"/>
    <property type="match status" value="1"/>
</dbReference>
<keyword evidence="3 11" id="KW-0597">Phosphoprotein</keyword>
<keyword evidence="5" id="KW-0732">Signal</keyword>
<dbReference type="SUPFAM" id="SSF52172">
    <property type="entry name" value="CheY-like"/>
    <property type="match status" value="1"/>
</dbReference>
<evidence type="ECO:0000256" key="4">
    <source>
        <dbReference type="ARBA" id="ARBA00022679"/>
    </source>
</evidence>
<comment type="function">
    <text evidence="9">Member of the two-component regulatory system BvgS/BvgA. Phosphorylates BvgA via a four-step phosphorelay in response to environmental signals.</text>
</comment>
<dbReference type="InterPro" id="IPR035965">
    <property type="entry name" value="PAS-like_dom_sf"/>
</dbReference>
<dbReference type="HOGENOM" id="CLU_000445_114_15_4"/>
<dbReference type="EMBL" id="HG322949">
    <property type="protein sequence ID" value="CDG83550.1"/>
    <property type="molecule type" value="Genomic_DNA"/>
</dbReference>
<dbReference type="OrthoDB" id="219325at2"/>
<dbReference type="InterPro" id="IPR003594">
    <property type="entry name" value="HATPase_dom"/>
</dbReference>
<evidence type="ECO:0000256" key="2">
    <source>
        <dbReference type="ARBA" id="ARBA00012438"/>
    </source>
</evidence>
<dbReference type="Pfam" id="PF00072">
    <property type="entry name" value="Response_reg"/>
    <property type="match status" value="1"/>
</dbReference>
<dbReference type="InterPro" id="IPR005467">
    <property type="entry name" value="His_kinase_dom"/>
</dbReference>
<dbReference type="PROSITE" id="PS50110">
    <property type="entry name" value="RESPONSE_REGULATORY"/>
    <property type="match status" value="1"/>
</dbReference>
<dbReference type="InterPro" id="IPR036890">
    <property type="entry name" value="HATPase_C_sf"/>
</dbReference>
<dbReference type="GO" id="GO:0000155">
    <property type="term" value="F:phosphorelay sensor kinase activity"/>
    <property type="evidence" value="ECO:0007669"/>
    <property type="project" value="InterPro"/>
</dbReference>
<dbReference type="SMART" id="SM00448">
    <property type="entry name" value="REC"/>
    <property type="match status" value="1"/>
</dbReference>
<evidence type="ECO:0000259" key="12">
    <source>
        <dbReference type="PROSITE" id="PS50109"/>
    </source>
</evidence>
<dbReference type="InterPro" id="IPR036097">
    <property type="entry name" value="HisK_dim/P_sf"/>
</dbReference>
<dbReference type="KEGG" id="jag:GJA_2924"/>
<dbReference type="Pfam" id="PF08448">
    <property type="entry name" value="PAS_4"/>
    <property type="match status" value="1"/>
</dbReference>
<dbReference type="PATRIC" id="fig|1349767.4.peg.4636"/>
<dbReference type="PRINTS" id="PR00344">
    <property type="entry name" value="BCTRLSENSOR"/>
</dbReference>
<dbReference type="PANTHER" id="PTHR43547">
    <property type="entry name" value="TWO-COMPONENT HISTIDINE KINASE"/>
    <property type="match status" value="1"/>
</dbReference>
<dbReference type="InterPro" id="IPR003661">
    <property type="entry name" value="HisK_dim/P_dom"/>
</dbReference>
<dbReference type="SMART" id="SM00388">
    <property type="entry name" value="HisKA"/>
    <property type="match status" value="1"/>
</dbReference>
<evidence type="ECO:0000256" key="6">
    <source>
        <dbReference type="ARBA" id="ARBA00022777"/>
    </source>
</evidence>
<dbReference type="InterPro" id="IPR004358">
    <property type="entry name" value="Sig_transdc_His_kin-like_C"/>
</dbReference>
<evidence type="ECO:0000313" key="16">
    <source>
        <dbReference type="Proteomes" id="UP000027604"/>
    </source>
</evidence>
<dbReference type="RefSeq" id="WP_038493101.1">
    <property type="nucleotide sequence ID" value="NZ_BCTH01000058.1"/>
</dbReference>
<dbReference type="SMART" id="SM00065">
    <property type="entry name" value="GAF"/>
    <property type="match status" value="1"/>
</dbReference>
<feature type="domain" description="PAS" evidence="14">
    <location>
        <begin position="44"/>
        <end position="80"/>
    </location>
</feature>
<keyword evidence="4" id="KW-0808">Transferase</keyword>
<dbReference type="SUPFAM" id="SSF55785">
    <property type="entry name" value="PYP-like sensor domain (PAS domain)"/>
    <property type="match status" value="1"/>
</dbReference>
<evidence type="ECO:0000256" key="3">
    <source>
        <dbReference type="ARBA" id="ARBA00022553"/>
    </source>
</evidence>
<evidence type="ECO:0000256" key="8">
    <source>
        <dbReference type="ARBA" id="ARBA00023026"/>
    </source>
</evidence>
<name>W0V7I9_9BURK</name>
<proteinExistence type="predicted"/>
<feature type="domain" description="Response regulatory" evidence="13">
    <location>
        <begin position="614"/>
        <end position="732"/>
    </location>
</feature>
<dbReference type="FunFam" id="3.30.565.10:FF:000010">
    <property type="entry name" value="Sensor histidine kinase RcsC"/>
    <property type="match status" value="1"/>
</dbReference>
<evidence type="ECO:0000256" key="11">
    <source>
        <dbReference type="PROSITE-ProRule" id="PRU00169"/>
    </source>
</evidence>
<dbReference type="PANTHER" id="PTHR43547:SF2">
    <property type="entry name" value="HYBRID SIGNAL TRANSDUCTION HISTIDINE KINASE C"/>
    <property type="match status" value="1"/>
</dbReference>
<dbReference type="STRING" id="1349767.GJA_2924"/>
<dbReference type="CDD" id="cd00082">
    <property type="entry name" value="HisKA"/>
    <property type="match status" value="1"/>
</dbReference>
<dbReference type="InterPro" id="IPR003018">
    <property type="entry name" value="GAF"/>
</dbReference>
<dbReference type="Proteomes" id="UP000027604">
    <property type="component" value="Chromosome I"/>
</dbReference>
<dbReference type="Pfam" id="PF01590">
    <property type="entry name" value="GAF"/>
    <property type="match status" value="1"/>
</dbReference>
<evidence type="ECO:0000259" key="14">
    <source>
        <dbReference type="PROSITE" id="PS50112"/>
    </source>
</evidence>
<dbReference type="InterPro" id="IPR000014">
    <property type="entry name" value="PAS"/>
</dbReference>
<dbReference type="eggNOG" id="COG5002">
    <property type="taxonomic scope" value="Bacteria"/>
</dbReference>
<dbReference type="SUPFAM" id="SSF55781">
    <property type="entry name" value="GAF domain-like"/>
    <property type="match status" value="1"/>
</dbReference>
<gene>
    <name evidence="15" type="ORF">GJA_2924</name>
</gene>
<dbReference type="Gene3D" id="3.30.450.40">
    <property type="match status" value="1"/>
</dbReference>
<dbReference type="InterPro" id="IPR001789">
    <property type="entry name" value="Sig_transdc_resp-reg_receiver"/>
</dbReference>
<keyword evidence="8" id="KW-0843">Virulence</keyword>
<dbReference type="Gene3D" id="3.40.50.2300">
    <property type="match status" value="1"/>
</dbReference>
<evidence type="ECO:0000256" key="9">
    <source>
        <dbReference type="ARBA" id="ARBA00058004"/>
    </source>
</evidence>
<organism evidence="15 16">
    <name type="scientific">Janthinobacterium agaricidamnosum NBRC 102515 = DSM 9628</name>
    <dbReference type="NCBI Taxonomy" id="1349767"/>
    <lineage>
        <taxon>Bacteria</taxon>
        <taxon>Pseudomonadati</taxon>
        <taxon>Pseudomonadota</taxon>
        <taxon>Betaproteobacteria</taxon>
        <taxon>Burkholderiales</taxon>
        <taxon>Oxalobacteraceae</taxon>
        <taxon>Janthinobacterium</taxon>
    </lineage>
</organism>
<keyword evidence="6 15" id="KW-0418">Kinase</keyword>
<evidence type="ECO:0000256" key="1">
    <source>
        <dbReference type="ARBA" id="ARBA00000085"/>
    </source>
</evidence>
<feature type="domain" description="Histidine kinase" evidence="12">
    <location>
        <begin position="364"/>
        <end position="583"/>
    </location>
</feature>
<sequence>MAKHDRDKEMLSQLAAMRSPGTAMTAHGHAGQEILDPGAALRLSNERMESLLQNISDGFLAVDRDWSITCINQHAADLLGARRAAAGSLPRRQLWQAFPALCGSALESHYRQALETRVGMTVELYYVPLQRWLEVRTYPSSEGLTSHIQDISQRRQADAARRQHEQNLRDESNLLELLNRTGATLAGTLDLRALLQAVTDSATSISGAHFGAFFYQDPGHTAPTLQTQSGAASRAQALLPPQLRGGAMLRIDDAPADPRYDNIGEQLGVSGALRSYLIAPVHSRFGEAIGYLLFGHPEAAMFSQRTERIIAGIAAQAAVALDNTRMYAAAQQAAQERKILLDSERSARNEAEHSNQIKDEFLSTLSHELRTPLSAILGWAQVLRRGTRDQADLHRGLQSIERNARAQAQLIEDLLDMSRITSGKVLLDMQSILPATVIDAAIEALRPAAEAKNIQMEMSIDPAAGPIAGDASRLQQVMWNLLSNALKFTPRDGRVQIAVRQADDAHVDITVSDNGIGIEAPFLGHVFERFRQADASTTRKHGGLGLGLAIVKHLVEQHGGTVSASSEGLNRGASFTLRLPLASDSAASRQMRSYAPLPRQDNGDMPLRDLSGVKVLVVDDEADARELIQRILSDCKAEVVTAASAAQALHLVVKTRPDVLVSDIGMPDIDGFELLALVRALGPESGGALPAVALTGFARSQERQRALASGFRAHVSKPVEPTELIAAVAGLVAPGMAVQER</sequence>
<dbReference type="SMART" id="SM00387">
    <property type="entry name" value="HATPase_c"/>
    <property type="match status" value="1"/>
</dbReference>
<evidence type="ECO:0000256" key="5">
    <source>
        <dbReference type="ARBA" id="ARBA00022729"/>
    </source>
</evidence>
<dbReference type="Gene3D" id="3.30.450.20">
    <property type="entry name" value="PAS domain"/>
    <property type="match status" value="1"/>
</dbReference>
<keyword evidence="16" id="KW-1185">Reference proteome</keyword>
<comment type="catalytic activity">
    <reaction evidence="1">
        <text>ATP + protein L-histidine = ADP + protein N-phospho-L-histidine.</text>
        <dbReference type="EC" id="2.7.13.3"/>
    </reaction>
</comment>
<dbReference type="AlphaFoldDB" id="W0V7I9"/>
<dbReference type="InterPro" id="IPR011006">
    <property type="entry name" value="CheY-like_superfamily"/>
</dbReference>
<dbReference type="PROSITE" id="PS50112">
    <property type="entry name" value="PAS"/>
    <property type="match status" value="1"/>
</dbReference>
<feature type="modified residue" description="4-aspartylphosphate" evidence="11">
    <location>
        <position position="663"/>
    </location>
</feature>
<dbReference type="InterPro" id="IPR013656">
    <property type="entry name" value="PAS_4"/>
</dbReference>
<evidence type="ECO:0000256" key="10">
    <source>
        <dbReference type="ARBA" id="ARBA00070152"/>
    </source>
</evidence>